<evidence type="ECO:0000256" key="4">
    <source>
        <dbReference type="ARBA" id="ARBA00022842"/>
    </source>
</evidence>
<keyword evidence="7" id="KW-1185">Reference proteome</keyword>
<dbReference type="InterPro" id="IPR047198">
    <property type="entry name" value="DDP-like_NUDIX"/>
</dbReference>
<accession>A0A3S3MA21</accession>
<dbReference type="SUPFAM" id="SSF55811">
    <property type="entry name" value="Nudix"/>
    <property type="match status" value="1"/>
</dbReference>
<evidence type="ECO:0000259" key="5">
    <source>
        <dbReference type="PROSITE" id="PS51462"/>
    </source>
</evidence>
<dbReference type="GO" id="GO:0005737">
    <property type="term" value="C:cytoplasm"/>
    <property type="evidence" value="ECO:0007669"/>
    <property type="project" value="TreeGrafter"/>
</dbReference>
<comment type="cofactor">
    <cofactor evidence="1">
        <name>Mg(2+)</name>
        <dbReference type="ChEBI" id="CHEBI:18420"/>
    </cofactor>
</comment>
<name>A0A3S3MA21_9RHOB</name>
<dbReference type="Pfam" id="PF00293">
    <property type="entry name" value="NUDIX"/>
    <property type="match status" value="1"/>
</dbReference>
<reference evidence="6" key="1">
    <citation type="submission" date="2019-01" db="EMBL/GenBank/DDBJ databases">
        <title>Sinorhodobacter populi sp. nov. isolated from the symptomatic bark tissue of Populus euramericana canker.</title>
        <authorList>
            <person name="Xu G."/>
        </authorList>
    </citation>
    <scope>NUCLEOTIDE SEQUENCE [LARGE SCALE GENOMIC DNA]</scope>
    <source>
        <strain evidence="6">CGMCC 1.12963</strain>
    </source>
</reference>
<gene>
    <name evidence="6" type="ORF">EOW66_08490</name>
</gene>
<evidence type="ECO:0000256" key="3">
    <source>
        <dbReference type="ARBA" id="ARBA00022801"/>
    </source>
</evidence>
<proteinExistence type="predicted"/>
<comment type="caution">
    <text evidence="6">The sequence shown here is derived from an EMBL/GenBank/DDBJ whole genome shotgun (WGS) entry which is preliminary data.</text>
</comment>
<dbReference type="InterPro" id="IPR000086">
    <property type="entry name" value="NUDIX_hydrolase_dom"/>
</dbReference>
<dbReference type="GO" id="GO:1901907">
    <property type="term" value="P:diadenosine pentaphosphate catabolic process"/>
    <property type="evidence" value="ECO:0007669"/>
    <property type="project" value="TreeGrafter"/>
</dbReference>
<keyword evidence="2" id="KW-0479">Metal-binding</keyword>
<dbReference type="PROSITE" id="PS51462">
    <property type="entry name" value="NUDIX"/>
    <property type="match status" value="1"/>
</dbReference>
<reference evidence="6" key="2">
    <citation type="submission" date="2019-01" db="EMBL/GenBank/DDBJ databases">
        <authorList>
            <person name="Li Y."/>
        </authorList>
    </citation>
    <scope>NUCLEOTIDE SEQUENCE [LARGE SCALE GENOMIC DNA]</scope>
    <source>
        <strain evidence="6">CGMCC 1.12963</strain>
    </source>
</reference>
<dbReference type="GO" id="GO:1901909">
    <property type="term" value="P:diadenosine hexaphosphate catabolic process"/>
    <property type="evidence" value="ECO:0007669"/>
    <property type="project" value="TreeGrafter"/>
</dbReference>
<dbReference type="Gene3D" id="3.90.79.10">
    <property type="entry name" value="Nucleoside Triphosphate Pyrophosphohydrolase"/>
    <property type="match status" value="1"/>
</dbReference>
<evidence type="ECO:0000313" key="6">
    <source>
        <dbReference type="EMBL" id="RWR52699.1"/>
    </source>
</evidence>
<dbReference type="GO" id="GO:0071543">
    <property type="term" value="P:diphosphoinositol polyphosphate metabolic process"/>
    <property type="evidence" value="ECO:0007669"/>
    <property type="project" value="TreeGrafter"/>
</dbReference>
<keyword evidence="3 6" id="KW-0378">Hydrolase</keyword>
<dbReference type="AlphaFoldDB" id="A0A3S3MA21"/>
<dbReference type="EMBL" id="SAVA01000004">
    <property type="protein sequence ID" value="RWR52699.1"/>
    <property type="molecule type" value="Genomic_DNA"/>
</dbReference>
<dbReference type="RefSeq" id="WP_128155974.1">
    <property type="nucleotide sequence ID" value="NZ_JBHSOM010000020.1"/>
</dbReference>
<evidence type="ECO:0000256" key="1">
    <source>
        <dbReference type="ARBA" id="ARBA00001946"/>
    </source>
</evidence>
<dbReference type="GO" id="GO:1901911">
    <property type="term" value="P:adenosine 5'-(hexahydrogen pentaphosphate) catabolic process"/>
    <property type="evidence" value="ECO:0007669"/>
    <property type="project" value="TreeGrafter"/>
</dbReference>
<dbReference type="PANTHER" id="PTHR12629">
    <property type="entry name" value="DIPHOSPHOINOSITOL POLYPHOSPHATE PHOSPHOHYDROLASE"/>
    <property type="match status" value="1"/>
</dbReference>
<dbReference type="InterPro" id="IPR015797">
    <property type="entry name" value="NUDIX_hydrolase-like_dom_sf"/>
</dbReference>
<dbReference type="GO" id="GO:0034431">
    <property type="term" value="F:bis(5'-adenosyl)-hexaphosphatase activity"/>
    <property type="evidence" value="ECO:0007669"/>
    <property type="project" value="TreeGrafter"/>
</dbReference>
<feature type="domain" description="Nudix hydrolase" evidence="5">
    <location>
        <begin position="18"/>
        <end position="147"/>
    </location>
</feature>
<dbReference type="GO" id="GO:0034432">
    <property type="term" value="F:bis(5'-adenosyl)-pentaphosphatase activity"/>
    <property type="evidence" value="ECO:0007669"/>
    <property type="project" value="TreeGrafter"/>
</dbReference>
<sequence length="147" mass="16473">MIRFREIVSGLMGRRPSPLQVGALCLRHRNGAPEVLLISSLDTGRWIIPKGWPMRGRSLAGAALQEAWEEAGIRGRVRHEALGSFSYDKVRSGGLAQRCEVRVFVIETEAMAERFPEMGRRRREWLAPAEAAARVSEPELQAILRAL</sequence>
<organism evidence="6 7">
    <name type="scientific">Paenirhodobacter huangdaonensis</name>
    <dbReference type="NCBI Taxonomy" id="2501515"/>
    <lineage>
        <taxon>Bacteria</taxon>
        <taxon>Pseudomonadati</taxon>
        <taxon>Pseudomonadota</taxon>
        <taxon>Alphaproteobacteria</taxon>
        <taxon>Rhodobacterales</taxon>
        <taxon>Rhodobacter group</taxon>
        <taxon>Paenirhodobacter</taxon>
    </lineage>
</organism>
<evidence type="ECO:0000313" key="7">
    <source>
        <dbReference type="Proteomes" id="UP000288071"/>
    </source>
</evidence>
<protein>
    <submittedName>
        <fullName evidence="6">NUDIX hydrolase</fullName>
    </submittedName>
</protein>
<dbReference type="CDD" id="cd04666">
    <property type="entry name" value="NUDIX_DIPP2_like_Nudt4"/>
    <property type="match status" value="1"/>
</dbReference>
<dbReference type="Proteomes" id="UP000288071">
    <property type="component" value="Unassembled WGS sequence"/>
</dbReference>
<dbReference type="GO" id="GO:0000298">
    <property type="term" value="F:endopolyphosphatase activity"/>
    <property type="evidence" value="ECO:0007669"/>
    <property type="project" value="TreeGrafter"/>
</dbReference>
<dbReference type="GO" id="GO:0046872">
    <property type="term" value="F:metal ion binding"/>
    <property type="evidence" value="ECO:0007669"/>
    <property type="project" value="UniProtKB-KW"/>
</dbReference>
<dbReference type="PANTHER" id="PTHR12629:SF0">
    <property type="entry name" value="DIPHOSPHOINOSITOL-POLYPHOSPHATE DIPHOSPHATASE"/>
    <property type="match status" value="1"/>
</dbReference>
<evidence type="ECO:0000256" key="2">
    <source>
        <dbReference type="ARBA" id="ARBA00022723"/>
    </source>
</evidence>
<dbReference type="GO" id="GO:0008486">
    <property type="term" value="F:diphosphoinositol-polyphosphate diphosphatase activity"/>
    <property type="evidence" value="ECO:0007669"/>
    <property type="project" value="TreeGrafter"/>
</dbReference>
<keyword evidence="4" id="KW-0460">Magnesium</keyword>